<dbReference type="RefSeq" id="WP_377499679.1">
    <property type="nucleotide sequence ID" value="NZ_JBHMDO010000042.1"/>
</dbReference>
<comment type="caution">
    <text evidence="1">The sequence shown here is derived from an EMBL/GenBank/DDBJ whole genome shotgun (WGS) entry which is preliminary data.</text>
</comment>
<evidence type="ECO:0000313" key="1">
    <source>
        <dbReference type="EMBL" id="MFB9329420.1"/>
    </source>
</evidence>
<sequence>MLKDSLIRHAELADDIQSFIVNYRSMTIASAIFYTFREYENYMQIYRTDKSQYRSRLEAFVTMWTNSLVDDREWHNDYEPTLEFGQNLYRYWFIEQVEGYTYHQRPLASLVAYAENSIRRKTELILEYRQREPLVEQDVRYPSATPGFYLNGRLVDDDRIAFSLPPNMLIAEELKDDPSWAGYKEIYFAE</sequence>
<gene>
    <name evidence="1" type="ORF">ACFFSY_26070</name>
</gene>
<accession>A0ABV5KW29</accession>
<reference evidence="1 2" key="1">
    <citation type="submission" date="2024-09" db="EMBL/GenBank/DDBJ databases">
        <authorList>
            <person name="Sun Q."/>
            <person name="Mori K."/>
        </authorList>
    </citation>
    <scope>NUCLEOTIDE SEQUENCE [LARGE SCALE GENOMIC DNA]</scope>
    <source>
        <strain evidence="1 2">TISTR 2452</strain>
    </source>
</reference>
<evidence type="ECO:0000313" key="2">
    <source>
        <dbReference type="Proteomes" id="UP001589747"/>
    </source>
</evidence>
<proteinExistence type="predicted"/>
<keyword evidence="2" id="KW-1185">Reference proteome</keyword>
<dbReference type="EMBL" id="JBHMDO010000042">
    <property type="protein sequence ID" value="MFB9329420.1"/>
    <property type="molecule type" value="Genomic_DNA"/>
</dbReference>
<protein>
    <submittedName>
        <fullName evidence="1">Uncharacterized protein</fullName>
    </submittedName>
</protein>
<dbReference type="Proteomes" id="UP001589747">
    <property type="component" value="Unassembled WGS sequence"/>
</dbReference>
<name>A0ABV5KW29_9BACL</name>
<organism evidence="1 2">
    <name type="scientific">Paenibacillus aurantiacus</name>
    <dbReference type="NCBI Taxonomy" id="1936118"/>
    <lineage>
        <taxon>Bacteria</taxon>
        <taxon>Bacillati</taxon>
        <taxon>Bacillota</taxon>
        <taxon>Bacilli</taxon>
        <taxon>Bacillales</taxon>
        <taxon>Paenibacillaceae</taxon>
        <taxon>Paenibacillus</taxon>
    </lineage>
</organism>